<dbReference type="STRING" id="6182.A0A4Z2CPS5"/>
<dbReference type="PANTHER" id="PTHR13452">
    <property type="entry name" value="THUMP DOMAIN CONTAINING PROTEIN 1-RELATED"/>
    <property type="match status" value="1"/>
</dbReference>
<proteinExistence type="predicted"/>
<accession>A0A4Z2CPS5</accession>
<dbReference type="EMBL" id="SKCS01000473">
    <property type="protein sequence ID" value="TNN06239.1"/>
    <property type="molecule type" value="Genomic_DNA"/>
</dbReference>
<gene>
    <name evidence="2" type="ORF">EWB00_008509</name>
</gene>
<keyword evidence="3" id="KW-1185">Reference proteome</keyword>
<dbReference type="OrthoDB" id="564646at2759"/>
<dbReference type="GO" id="GO:0006400">
    <property type="term" value="P:tRNA modification"/>
    <property type="evidence" value="ECO:0007669"/>
    <property type="project" value="InterPro"/>
</dbReference>
<feature type="compositionally biased region" description="Basic residues" evidence="1">
    <location>
        <begin position="1"/>
        <end position="14"/>
    </location>
</feature>
<dbReference type="AlphaFoldDB" id="A0A4Z2CPS5"/>
<organism evidence="2 3">
    <name type="scientific">Schistosoma japonicum</name>
    <name type="common">Blood fluke</name>
    <dbReference type="NCBI Taxonomy" id="6182"/>
    <lineage>
        <taxon>Eukaryota</taxon>
        <taxon>Metazoa</taxon>
        <taxon>Spiralia</taxon>
        <taxon>Lophotrochozoa</taxon>
        <taxon>Platyhelminthes</taxon>
        <taxon>Trematoda</taxon>
        <taxon>Digenea</taxon>
        <taxon>Strigeidida</taxon>
        <taxon>Schistosomatoidea</taxon>
        <taxon>Schistosomatidae</taxon>
        <taxon>Schistosoma</taxon>
    </lineage>
</organism>
<feature type="compositionally biased region" description="Low complexity" evidence="1">
    <location>
        <begin position="27"/>
        <end position="39"/>
    </location>
</feature>
<protein>
    <submittedName>
        <fullName evidence="2">THUMP domain-containing protein 1</fullName>
    </submittedName>
</protein>
<feature type="region of interest" description="Disordered" evidence="1">
    <location>
        <begin position="1"/>
        <end position="43"/>
    </location>
</feature>
<evidence type="ECO:0000313" key="3">
    <source>
        <dbReference type="Proteomes" id="UP000311919"/>
    </source>
</evidence>
<reference evidence="2 3" key="1">
    <citation type="submission" date="2019-03" db="EMBL/GenBank/DDBJ databases">
        <title>An improved genome assembly of the fluke Schistosoma japonicum.</title>
        <authorList>
            <person name="Hu W."/>
            <person name="Luo F."/>
            <person name="Yin M."/>
            <person name="Mo X."/>
            <person name="Sun C."/>
            <person name="Wu Q."/>
            <person name="Zhu B."/>
            <person name="Xiang M."/>
            <person name="Wang J."/>
            <person name="Wang Y."/>
            <person name="Zhang T."/>
            <person name="Xu B."/>
            <person name="Zheng H."/>
            <person name="Feng Z."/>
        </authorList>
    </citation>
    <scope>NUCLEOTIDE SEQUENCE [LARGE SCALE GENOMIC DNA]</scope>
    <source>
        <strain evidence="2">HuSjv2</strain>
        <tissue evidence="2">Worms</tissue>
    </source>
</reference>
<evidence type="ECO:0000313" key="2">
    <source>
        <dbReference type="EMBL" id="TNN06239.1"/>
    </source>
</evidence>
<dbReference type="Gene3D" id="3.30.2300.10">
    <property type="entry name" value="THUMP superfamily"/>
    <property type="match status" value="1"/>
</dbReference>
<comment type="caution">
    <text evidence="2">The sequence shown here is derived from an EMBL/GenBank/DDBJ whole genome shotgun (WGS) entry which is preliminary data.</text>
</comment>
<dbReference type="InterPro" id="IPR040183">
    <property type="entry name" value="THUMPD1-like"/>
</dbReference>
<dbReference type="PANTHER" id="PTHR13452:SF10">
    <property type="entry name" value="THUMP DOMAIN-CONTAINING PROTEIN 1"/>
    <property type="match status" value="1"/>
</dbReference>
<dbReference type="GO" id="GO:0003723">
    <property type="term" value="F:RNA binding"/>
    <property type="evidence" value="ECO:0007669"/>
    <property type="project" value="InterPro"/>
</dbReference>
<evidence type="ECO:0000256" key="1">
    <source>
        <dbReference type="SAM" id="MobiDB-lite"/>
    </source>
</evidence>
<sequence length="348" mass="39460">MENQKSKKKRKAYYRKCAFASKKPRSDNSNNNKSSLSNSLQPGMTGYLLTYNRQERSALIETYRLLNHTLDEISSEILNSHENETNESNDAVNKVGALVASKPPTTCDENDRDRDDLYAQMLRENYPNHTSNSRSKFSFYSLKTHVSNCSFILHQTGLVSAAELCRRVFERLLSTSNAESRYVLRLMPVVTTCRSDLLSLQSCVQQAWSKFLGLSSYELTAKCSSEVEVPQNQLPTEETESSKHQVSVLHVPTQTACESTLKGPKSFMIIFKSRGFKAITRDDAIRHTTVAIKSVDPSWHICNSTPSVVVSVTVLCKVACVSILENFFKYHIRLTLWSKNLMHDHRDV</sequence>
<name>A0A4Z2CPS5_SCHJA</name>
<dbReference type="Proteomes" id="UP000311919">
    <property type="component" value="Unassembled WGS sequence"/>
</dbReference>